<accession>A0AA39PYP5</accession>
<proteinExistence type="predicted"/>
<evidence type="ECO:0000313" key="1">
    <source>
        <dbReference type="EMBL" id="KAK0492156.1"/>
    </source>
</evidence>
<comment type="caution">
    <text evidence="1">The sequence shown here is derived from an EMBL/GenBank/DDBJ whole genome shotgun (WGS) entry which is preliminary data.</text>
</comment>
<protein>
    <submittedName>
        <fullName evidence="1">Uncharacterized protein</fullName>
    </submittedName>
</protein>
<reference evidence="1" key="1">
    <citation type="submission" date="2023-06" db="EMBL/GenBank/DDBJ databases">
        <authorList>
            <consortium name="Lawrence Berkeley National Laboratory"/>
            <person name="Ahrendt S."/>
            <person name="Sahu N."/>
            <person name="Indic B."/>
            <person name="Wong-Bajracharya J."/>
            <person name="Merenyi Z."/>
            <person name="Ke H.-M."/>
            <person name="Monk M."/>
            <person name="Kocsube S."/>
            <person name="Drula E."/>
            <person name="Lipzen A."/>
            <person name="Balint B."/>
            <person name="Henrissat B."/>
            <person name="Andreopoulos B."/>
            <person name="Martin F.M."/>
            <person name="Harder C.B."/>
            <person name="Rigling D."/>
            <person name="Ford K.L."/>
            <person name="Foster G.D."/>
            <person name="Pangilinan J."/>
            <person name="Papanicolaou A."/>
            <person name="Barry K."/>
            <person name="LaButti K."/>
            <person name="Viragh M."/>
            <person name="Koriabine M."/>
            <person name="Yan M."/>
            <person name="Riley R."/>
            <person name="Champramary S."/>
            <person name="Plett K.L."/>
            <person name="Tsai I.J."/>
            <person name="Slot J."/>
            <person name="Sipos G."/>
            <person name="Plett J."/>
            <person name="Nagy L.G."/>
            <person name="Grigoriev I.V."/>
        </authorList>
    </citation>
    <scope>NUCLEOTIDE SEQUENCE</scope>
    <source>
        <strain evidence="1">HWK02</strain>
    </source>
</reference>
<keyword evidence="2" id="KW-1185">Reference proteome</keyword>
<evidence type="ECO:0000313" key="2">
    <source>
        <dbReference type="Proteomes" id="UP001175228"/>
    </source>
</evidence>
<name>A0AA39PYP5_9AGAR</name>
<dbReference type="InterPro" id="IPR041078">
    <property type="entry name" value="Plavaka"/>
</dbReference>
<organism evidence="1 2">
    <name type="scientific">Armillaria luteobubalina</name>
    <dbReference type="NCBI Taxonomy" id="153913"/>
    <lineage>
        <taxon>Eukaryota</taxon>
        <taxon>Fungi</taxon>
        <taxon>Dikarya</taxon>
        <taxon>Basidiomycota</taxon>
        <taxon>Agaricomycotina</taxon>
        <taxon>Agaricomycetes</taxon>
        <taxon>Agaricomycetidae</taxon>
        <taxon>Agaricales</taxon>
        <taxon>Marasmiineae</taxon>
        <taxon>Physalacriaceae</taxon>
        <taxon>Armillaria</taxon>
    </lineage>
</organism>
<dbReference type="Proteomes" id="UP001175228">
    <property type="component" value="Unassembled WGS sequence"/>
</dbReference>
<dbReference type="EMBL" id="JAUEPU010000031">
    <property type="protein sequence ID" value="KAK0492156.1"/>
    <property type="molecule type" value="Genomic_DNA"/>
</dbReference>
<dbReference type="AlphaFoldDB" id="A0AA39PYP5"/>
<feature type="non-terminal residue" evidence="1">
    <location>
        <position position="1"/>
    </location>
</feature>
<gene>
    <name evidence="1" type="ORF">EDD18DRAFT_1080131</name>
</gene>
<dbReference type="Pfam" id="PF18759">
    <property type="entry name" value="Plavaka"/>
    <property type="match status" value="1"/>
</dbReference>
<sequence>FKSCGLCLITPFWTDLPQCNIFHCFTCKLLHQLHKGIFKDHVSENLSDYGYEYCLETIYECPVS</sequence>